<dbReference type="InterPro" id="IPR038454">
    <property type="entry name" value="DnaA_N_sf"/>
</dbReference>
<dbReference type="Gene3D" id="3.30.300.180">
    <property type="match status" value="1"/>
</dbReference>
<evidence type="ECO:0000313" key="2">
    <source>
        <dbReference type="Proteomes" id="UP001238088"/>
    </source>
</evidence>
<dbReference type="Proteomes" id="UP001238088">
    <property type="component" value="Unassembled WGS sequence"/>
</dbReference>
<dbReference type="EMBL" id="JAUSUB010000001">
    <property type="protein sequence ID" value="MDQ0268577.1"/>
    <property type="molecule type" value="Genomic_DNA"/>
</dbReference>
<name>A0ABU0ABF1_9BACI</name>
<organism evidence="1 2">
    <name type="scientific">Cytobacillus purgationiresistens</name>
    <dbReference type="NCBI Taxonomy" id="863449"/>
    <lineage>
        <taxon>Bacteria</taxon>
        <taxon>Bacillati</taxon>
        <taxon>Bacillota</taxon>
        <taxon>Bacilli</taxon>
        <taxon>Bacillales</taxon>
        <taxon>Bacillaceae</taxon>
        <taxon>Cytobacillus</taxon>
    </lineage>
</organism>
<proteinExistence type="predicted"/>
<accession>A0ABU0ABF1</accession>
<comment type="caution">
    <text evidence="1">The sequence shown here is derived from an EMBL/GenBank/DDBJ whole genome shotgun (WGS) entry which is preliminary data.</text>
</comment>
<gene>
    <name evidence="1" type="ORF">J2S17_000446</name>
</gene>
<keyword evidence="2" id="KW-1185">Reference proteome</keyword>
<reference evidence="1 2" key="1">
    <citation type="submission" date="2023-07" db="EMBL/GenBank/DDBJ databases">
        <title>Genomic Encyclopedia of Type Strains, Phase IV (KMG-IV): sequencing the most valuable type-strain genomes for metagenomic binning, comparative biology and taxonomic classification.</title>
        <authorList>
            <person name="Goeker M."/>
        </authorList>
    </citation>
    <scope>NUCLEOTIDE SEQUENCE [LARGE SCALE GENOMIC DNA]</scope>
    <source>
        <strain evidence="1 2">DSM 23494</strain>
    </source>
</reference>
<evidence type="ECO:0000313" key="1">
    <source>
        <dbReference type="EMBL" id="MDQ0268577.1"/>
    </source>
</evidence>
<sequence length="124" mass="14095">MTCGEPDRLEIAAQAAAAEGLEVWFSPFTNELDQEELLALFADCSARAECLRVTGAEVIMVTGAELMLFTPGFDMKLKMVGGTFTFYSPNEFSRDWLNERYATFIKDCIMELEYEIKELLFENH</sequence>
<protein>
    <submittedName>
        <fullName evidence="1">Uncharacterized protein</fullName>
    </submittedName>
</protein>
<dbReference type="RefSeq" id="WP_307471433.1">
    <property type="nucleotide sequence ID" value="NZ_JAUSUB010000001.1"/>
</dbReference>